<keyword evidence="8" id="KW-1185">Reference proteome</keyword>
<protein>
    <recommendedName>
        <fullName evidence="2">site-specific DNA-methyltransferase (adenine-specific)</fullName>
        <ecNumber evidence="2">2.1.1.72</ecNumber>
    </recommendedName>
</protein>
<organism evidence="7 8">
    <name type="scientific">Bosea minatitlanensis</name>
    <dbReference type="NCBI Taxonomy" id="128782"/>
    <lineage>
        <taxon>Bacteria</taxon>
        <taxon>Pseudomonadati</taxon>
        <taxon>Pseudomonadota</taxon>
        <taxon>Alphaproteobacteria</taxon>
        <taxon>Hyphomicrobiales</taxon>
        <taxon>Boseaceae</taxon>
        <taxon>Bosea</taxon>
    </lineage>
</organism>
<reference evidence="8" key="1">
    <citation type="journal article" date="2019" name="Int. J. Syst. Evol. Microbiol.">
        <title>The Global Catalogue of Microorganisms (GCM) 10K type strain sequencing project: providing services to taxonomists for standard genome sequencing and annotation.</title>
        <authorList>
            <consortium name="The Broad Institute Genomics Platform"/>
            <consortium name="The Broad Institute Genome Sequencing Center for Infectious Disease"/>
            <person name="Wu L."/>
            <person name="Ma J."/>
        </authorList>
    </citation>
    <scope>NUCLEOTIDE SEQUENCE [LARGE SCALE GENOMIC DNA]</scope>
    <source>
        <strain evidence="8">CGMCC 1.15643</strain>
    </source>
</reference>
<dbReference type="InterPro" id="IPR012327">
    <property type="entry name" value="MeTrfase_D12"/>
</dbReference>
<evidence type="ECO:0000256" key="5">
    <source>
        <dbReference type="ARBA" id="ARBA00022691"/>
    </source>
</evidence>
<dbReference type="Gene3D" id="1.10.1020.10">
    <property type="entry name" value="Adenine-specific Methyltransferase, Domain 2"/>
    <property type="match status" value="1"/>
</dbReference>
<dbReference type="PANTHER" id="PTHR30481">
    <property type="entry name" value="DNA ADENINE METHYLASE"/>
    <property type="match status" value="1"/>
</dbReference>
<evidence type="ECO:0000313" key="8">
    <source>
        <dbReference type="Proteomes" id="UP001595976"/>
    </source>
</evidence>
<dbReference type="InterPro" id="IPR023095">
    <property type="entry name" value="Ade_MeTrfase_dom_2"/>
</dbReference>
<dbReference type="GO" id="GO:0008168">
    <property type="term" value="F:methyltransferase activity"/>
    <property type="evidence" value="ECO:0007669"/>
    <property type="project" value="UniProtKB-KW"/>
</dbReference>
<proteinExistence type="inferred from homology"/>
<dbReference type="Gene3D" id="3.40.50.150">
    <property type="entry name" value="Vaccinia Virus protein VP39"/>
    <property type="match status" value="1"/>
</dbReference>
<sequence length="280" mass="31303">MDFDYRRVDPVSSPAAYIGGKKQLAGRLVELIERVQHVTYAEPFVGMGGVFLKRRLVPKVEVMNDLSGDVANLFRILQRHYVPLMDMLRFQLTGRREFERLTAVDPSTLTDLERANRFLYLQRTAYGGKVAGRNFGVSPGMPGRFDVSKLEPMLADLNERLSGVIIENLPFDRFIERYDGEGVLFYLDPPYWGSEDDYGRGLFAPESFERLASILGGIAGSFVLSLNDAPPVREIFAAFVMETVDLTYTIGDGVKAVQELIISSPNLPLRPLPQASLFGA</sequence>
<dbReference type="GO" id="GO:0032259">
    <property type="term" value="P:methylation"/>
    <property type="evidence" value="ECO:0007669"/>
    <property type="project" value="UniProtKB-KW"/>
</dbReference>
<evidence type="ECO:0000256" key="4">
    <source>
        <dbReference type="ARBA" id="ARBA00022679"/>
    </source>
</evidence>
<comment type="similarity">
    <text evidence="1">Belongs to the N(4)/N(6)-methyltransferase family.</text>
</comment>
<dbReference type="EC" id="2.1.1.72" evidence="2"/>
<evidence type="ECO:0000256" key="1">
    <source>
        <dbReference type="ARBA" id="ARBA00006594"/>
    </source>
</evidence>
<dbReference type="RefSeq" id="WP_260347593.1">
    <property type="nucleotide sequence ID" value="NZ_JAOAOS010000001.1"/>
</dbReference>
<comment type="catalytic activity">
    <reaction evidence="6">
        <text>a 2'-deoxyadenosine in DNA + S-adenosyl-L-methionine = an N(6)-methyl-2'-deoxyadenosine in DNA + S-adenosyl-L-homocysteine + H(+)</text>
        <dbReference type="Rhea" id="RHEA:15197"/>
        <dbReference type="Rhea" id="RHEA-COMP:12418"/>
        <dbReference type="Rhea" id="RHEA-COMP:12419"/>
        <dbReference type="ChEBI" id="CHEBI:15378"/>
        <dbReference type="ChEBI" id="CHEBI:57856"/>
        <dbReference type="ChEBI" id="CHEBI:59789"/>
        <dbReference type="ChEBI" id="CHEBI:90615"/>
        <dbReference type="ChEBI" id="CHEBI:90616"/>
        <dbReference type="EC" id="2.1.1.72"/>
    </reaction>
</comment>
<name>A0ABW0EYX4_9HYPH</name>
<comment type="caution">
    <text evidence="7">The sequence shown here is derived from an EMBL/GenBank/DDBJ whole genome shotgun (WGS) entry which is preliminary data.</text>
</comment>
<dbReference type="SUPFAM" id="SSF53335">
    <property type="entry name" value="S-adenosyl-L-methionine-dependent methyltransferases"/>
    <property type="match status" value="1"/>
</dbReference>
<keyword evidence="4" id="KW-0808">Transferase</keyword>
<gene>
    <name evidence="7" type="ORF">ACFPK2_05220</name>
</gene>
<evidence type="ECO:0000256" key="2">
    <source>
        <dbReference type="ARBA" id="ARBA00011900"/>
    </source>
</evidence>
<evidence type="ECO:0000256" key="6">
    <source>
        <dbReference type="ARBA" id="ARBA00047942"/>
    </source>
</evidence>
<dbReference type="PRINTS" id="PR00505">
    <property type="entry name" value="D12N6MTFRASE"/>
</dbReference>
<dbReference type="Pfam" id="PF02086">
    <property type="entry name" value="MethyltransfD12"/>
    <property type="match status" value="1"/>
</dbReference>
<evidence type="ECO:0000313" key="7">
    <source>
        <dbReference type="EMBL" id="MFC5292389.1"/>
    </source>
</evidence>
<evidence type="ECO:0000256" key="3">
    <source>
        <dbReference type="ARBA" id="ARBA00022603"/>
    </source>
</evidence>
<accession>A0ABW0EYX4</accession>
<dbReference type="InterPro" id="IPR029063">
    <property type="entry name" value="SAM-dependent_MTases_sf"/>
</dbReference>
<dbReference type="PANTHER" id="PTHR30481:SF4">
    <property type="entry name" value="SITE-SPECIFIC DNA-METHYLTRANSFERASE (ADENINE-SPECIFIC)"/>
    <property type="match status" value="1"/>
</dbReference>
<dbReference type="Proteomes" id="UP001595976">
    <property type="component" value="Unassembled WGS sequence"/>
</dbReference>
<keyword evidence="3 7" id="KW-0489">Methyltransferase</keyword>
<dbReference type="EMBL" id="JBHSLI010000001">
    <property type="protein sequence ID" value="MFC5292389.1"/>
    <property type="molecule type" value="Genomic_DNA"/>
</dbReference>
<keyword evidence="5" id="KW-0949">S-adenosyl-L-methionine</keyword>